<dbReference type="OrthoDB" id="191465at2"/>
<evidence type="ECO:0000256" key="1">
    <source>
        <dbReference type="ARBA" id="ARBA00005715"/>
    </source>
</evidence>
<dbReference type="InterPro" id="IPR031475">
    <property type="entry name" value="NBD_C"/>
</dbReference>
<evidence type="ECO:0000313" key="9">
    <source>
        <dbReference type="EMBL" id="PWW12601.1"/>
    </source>
</evidence>
<dbReference type="InterPro" id="IPR042213">
    <property type="entry name" value="NBD_C_sf"/>
</dbReference>
<keyword evidence="10" id="KW-1185">Reference proteome</keyword>
<organism evidence="9 10">
    <name type="scientific">Mangrovibacter plantisponsor</name>
    <dbReference type="NCBI Taxonomy" id="451513"/>
    <lineage>
        <taxon>Bacteria</taxon>
        <taxon>Pseudomonadati</taxon>
        <taxon>Pseudomonadota</taxon>
        <taxon>Gammaproteobacteria</taxon>
        <taxon>Enterobacterales</taxon>
        <taxon>Enterobacteriaceae</taxon>
        <taxon>Mangrovibacter</taxon>
    </lineage>
</organism>
<dbReference type="Pfam" id="PF17042">
    <property type="entry name" value="NBD_C"/>
    <property type="match status" value="1"/>
</dbReference>
<evidence type="ECO:0000259" key="8">
    <source>
        <dbReference type="Pfam" id="PF17042"/>
    </source>
</evidence>
<feature type="domain" description="Four-carbon acid sugar kinase N-terminal" evidence="7">
    <location>
        <begin position="11"/>
        <end position="230"/>
    </location>
</feature>
<dbReference type="GO" id="GO:0016301">
    <property type="term" value="F:kinase activity"/>
    <property type="evidence" value="ECO:0007669"/>
    <property type="project" value="UniProtKB-KW"/>
</dbReference>
<dbReference type="GO" id="GO:0005524">
    <property type="term" value="F:ATP binding"/>
    <property type="evidence" value="ECO:0007669"/>
    <property type="project" value="UniProtKB-KW"/>
</dbReference>
<evidence type="ECO:0000256" key="4">
    <source>
        <dbReference type="ARBA" id="ARBA00022777"/>
    </source>
</evidence>
<evidence type="ECO:0000256" key="2">
    <source>
        <dbReference type="ARBA" id="ARBA00022679"/>
    </source>
</evidence>
<proteinExistence type="inferred from homology"/>
<dbReference type="Gene3D" id="3.40.980.20">
    <property type="entry name" value="Four-carbon acid sugar kinase, nucleotide binding domain"/>
    <property type="match status" value="1"/>
</dbReference>
<dbReference type="InterPro" id="IPR037051">
    <property type="entry name" value="4-carb_acid_sugar_kinase_N_sf"/>
</dbReference>
<evidence type="ECO:0000313" key="10">
    <source>
        <dbReference type="Proteomes" id="UP000246744"/>
    </source>
</evidence>
<dbReference type="AlphaFoldDB" id="A0A317Q7P8"/>
<dbReference type="Pfam" id="PF07005">
    <property type="entry name" value="SBD_N"/>
    <property type="match status" value="1"/>
</dbReference>
<keyword evidence="2" id="KW-0808">Transferase</keyword>
<feature type="domain" description="Four-carbon acid sugar kinase nucleotide binding" evidence="8">
    <location>
        <begin position="252"/>
        <end position="420"/>
    </location>
</feature>
<comment type="similarity">
    <text evidence="1">Belongs to the four-carbon acid sugar kinase family.</text>
</comment>
<comment type="caution">
    <text evidence="9">The sequence shown here is derived from an EMBL/GenBank/DDBJ whole genome shotgun (WGS) entry which is preliminary data.</text>
</comment>
<keyword evidence="6" id="KW-0119">Carbohydrate metabolism</keyword>
<keyword evidence="5" id="KW-0067">ATP-binding</keyword>
<sequence>MEAQYQGDNVLILADDFTGANDAAVNFALNGAQAMVMFHPENVPQAQVVAVNTDSRALAANQAEQAIKAAINTVGLPGHSHWLVKKIDSTLRGNPGAEVSAALQASGLAGAVVALASPGLGRTTTNGQCLVKGIPVNQTEFASDPKTPVTDADIIHVLQQQAERVCYLADLACVRQGNLAATLQACFARGVEVVVVDSETAPDLTRVIEAVASLPVRPLLAGSAGICEALAQYLFPLAATSPLLPHSSGPLLAVVGSMSEIAQQQMQAVMQHPLVTHMALSAEQALSADSESYLHECVQAAVAALNSGRHCVISTTEHHDARHQVARLCQRYQLNRAQLGEKLCLFLGRLTQAILSDATPGGMYLSGGDVAIAVARVLGAQGFTIHGRIAECVPWGEFTGSQYLRPVMTKAGGFGNTDTLLEVVHFFEEKTK</sequence>
<dbReference type="NCBIfam" id="NF047819">
    <property type="entry name" value="ThrnKinDtnkGamma"/>
    <property type="match status" value="1"/>
</dbReference>
<name>A0A317Q7P8_9ENTR</name>
<evidence type="ECO:0000259" key="7">
    <source>
        <dbReference type="Pfam" id="PF07005"/>
    </source>
</evidence>
<keyword evidence="3" id="KW-0547">Nucleotide-binding</keyword>
<reference evidence="9 10" key="1">
    <citation type="submission" date="2018-05" db="EMBL/GenBank/DDBJ databases">
        <title>Genomic Encyclopedia of Type Strains, Phase IV (KMG-IV): sequencing the most valuable type-strain genomes for metagenomic binning, comparative biology and taxonomic classification.</title>
        <authorList>
            <person name="Goeker M."/>
        </authorList>
    </citation>
    <scope>NUCLEOTIDE SEQUENCE [LARGE SCALE GENOMIC DNA]</scope>
    <source>
        <strain evidence="9 10">DSM 19579</strain>
    </source>
</reference>
<dbReference type="InterPro" id="IPR010737">
    <property type="entry name" value="4-carb_acid_sugar_kinase_N"/>
</dbReference>
<protein>
    <submittedName>
        <fullName evidence="9">Uncharacterized protein YgbK (DUF1537 family)</fullName>
    </submittedName>
</protein>
<accession>A0A317Q7P8</accession>
<dbReference type="SUPFAM" id="SSF142764">
    <property type="entry name" value="YgbK-like"/>
    <property type="match status" value="1"/>
</dbReference>
<evidence type="ECO:0000256" key="5">
    <source>
        <dbReference type="ARBA" id="ARBA00022840"/>
    </source>
</evidence>
<dbReference type="Proteomes" id="UP000246744">
    <property type="component" value="Unassembled WGS sequence"/>
</dbReference>
<dbReference type="Gene3D" id="3.40.50.10840">
    <property type="entry name" value="Putative sugar-binding, N-terminal domain"/>
    <property type="match status" value="1"/>
</dbReference>
<dbReference type="EMBL" id="QGTS01000001">
    <property type="protein sequence ID" value="PWW12601.1"/>
    <property type="molecule type" value="Genomic_DNA"/>
</dbReference>
<gene>
    <name evidence="9" type="ORF">DES37_101169</name>
</gene>
<keyword evidence="4" id="KW-0418">Kinase</keyword>
<dbReference type="RefSeq" id="WP_110024507.1">
    <property type="nucleotide sequence ID" value="NZ_QGTS01000001.1"/>
</dbReference>
<evidence type="ECO:0000256" key="3">
    <source>
        <dbReference type="ARBA" id="ARBA00022741"/>
    </source>
</evidence>
<evidence type="ECO:0000256" key="6">
    <source>
        <dbReference type="ARBA" id="ARBA00023277"/>
    </source>
</evidence>